<keyword evidence="1" id="KW-0805">Transcription regulation</keyword>
<dbReference type="InterPro" id="IPR010982">
    <property type="entry name" value="Lambda_DNA-bd_dom_sf"/>
</dbReference>
<organism evidence="6 7">
    <name type="scientific">Cohnella candidum</name>
    <dbReference type="NCBI Taxonomy" id="2674991"/>
    <lineage>
        <taxon>Bacteria</taxon>
        <taxon>Bacillati</taxon>
        <taxon>Bacillota</taxon>
        <taxon>Bacilli</taxon>
        <taxon>Bacillales</taxon>
        <taxon>Paenibacillaceae</taxon>
        <taxon>Cohnella</taxon>
    </lineage>
</organism>
<keyword evidence="7" id="KW-1185">Reference proteome</keyword>
<dbReference type="AlphaFoldDB" id="A0A3G3K4A6"/>
<evidence type="ECO:0000313" key="7">
    <source>
        <dbReference type="Proteomes" id="UP000269097"/>
    </source>
</evidence>
<dbReference type="PANTHER" id="PTHR30146">
    <property type="entry name" value="LACI-RELATED TRANSCRIPTIONAL REPRESSOR"/>
    <property type="match status" value="1"/>
</dbReference>
<dbReference type="SMART" id="SM00354">
    <property type="entry name" value="HTH_LACI"/>
    <property type="match status" value="1"/>
</dbReference>
<dbReference type="PROSITE" id="PS50932">
    <property type="entry name" value="HTH_LACI_2"/>
    <property type="match status" value="1"/>
</dbReference>
<dbReference type="PANTHER" id="PTHR30146:SF109">
    <property type="entry name" value="HTH-TYPE TRANSCRIPTIONAL REGULATOR GALS"/>
    <property type="match status" value="1"/>
</dbReference>
<reference evidence="6 7" key="1">
    <citation type="submission" date="2018-10" db="EMBL/GenBank/DDBJ databases">
        <title>Genome Sequence of Cohnella sp.</title>
        <authorList>
            <person name="Srinivasan S."/>
            <person name="Kim M.K."/>
        </authorList>
    </citation>
    <scope>NUCLEOTIDE SEQUENCE [LARGE SCALE GENOMIC DNA]</scope>
    <source>
        <strain evidence="6 7">18JY8-7</strain>
    </source>
</reference>
<dbReference type="Proteomes" id="UP000269097">
    <property type="component" value="Chromosome"/>
</dbReference>
<dbReference type="Gene3D" id="3.40.50.2300">
    <property type="match status" value="2"/>
</dbReference>
<dbReference type="SUPFAM" id="SSF53822">
    <property type="entry name" value="Periplasmic binding protein-like I"/>
    <property type="match status" value="1"/>
</dbReference>
<dbReference type="GO" id="GO:0000976">
    <property type="term" value="F:transcription cis-regulatory region binding"/>
    <property type="evidence" value="ECO:0007669"/>
    <property type="project" value="TreeGrafter"/>
</dbReference>
<proteinExistence type="predicted"/>
<dbReference type="InterPro" id="IPR046335">
    <property type="entry name" value="LacI/GalR-like_sensor"/>
</dbReference>
<protein>
    <submittedName>
        <fullName evidence="6">LacI family transcriptional regulator</fullName>
    </submittedName>
</protein>
<feature type="domain" description="HTH lacI-type" evidence="5">
    <location>
        <begin position="15"/>
        <end position="69"/>
    </location>
</feature>
<dbReference type="GO" id="GO:0003700">
    <property type="term" value="F:DNA-binding transcription factor activity"/>
    <property type="evidence" value="ECO:0007669"/>
    <property type="project" value="TreeGrafter"/>
</dbReference>
<evidence type="ECO:0000313" key="6">
    <source>
        <dbReference type="EMBL" id="AYQ75323.1"/>
    </source>
</evidence>
<dbReference type="SUPFAM" id="SSF47413">
    <property type="entry name" value="lambda repressor-like DNA-binding domains"/>
    <property type="match status" value="1"/>
</dbReference>
<evidence type="ECO:0000256" key="4">
    <source>
        <dbReference type="SAM" id="MobiDB-lite"/>
    </source>
</evidence>
<gene>
    <name evidence="6" type="ORF">EAV92_23940</name>
</gene>
<evidence type="ECO:0000259" key="5">
    <source>
        <dbReference type="PROSITE" id="PS50932"/>
    </source>
</evidence>
<dbReference type="Pfam" id="PF00356">
    <property type="entry name" value="LacI"/>
    <property type="match status" value="1"/>
</dbReference>
<name>A0A3G3K4A6_9BACL</name>
<keyword evidence="3" id="KW-0804">Transcription</keyword>
<dbReference type="PROSITE" id="PS00356">
    <property type="entry name" value="HTH_LACI_1"/>
    <property type="match status" value="1"/>
</dbReference>
<evidence type="ECO:0000256" key="3">
    <source>
        <dbReference type="ARBA" id="ARBA00023163"/>
    </source>
</evidence>
<dbReference type="InterPro" id="IPR028082">
    <property type="entry name" value="Peripla_BP_I"/>
</dbReference>
<keyword evidence="2" id="KW-0238">DNA-binding</keyword>
<dbReference type="EMBL" id="CP033433">
    <property type="protein sequence ID" value="AYQ75323.1"/>
    <property type="molecule type" value="Genomic_DNA"/>
</dbReference>
<dbReference type="CDD" id="cd06267">
    <property type="entry name" value="PBP1_LacI_sugar_binding-like"/>
    <property type="match status" value="1"/>
</dbReference>
<dbReference type="InterPro" id="IPR000843">
    <property type="entry name" value="HTH_LacI"/>
</dbReference>
<evidence type="ECO:0000256" key="2">
    <source>
        <dbReference type="ARBA" id="ARBA00023125"/>
    </source>
</evidence>
<dbReference type="CDD" id="cd01392">
    <property type="entry name" value="HTH_LacI"/>
    <property type="match status" value="1"/>
</dbReference>
<evidence type="ECO:0000256" key="1">
    <source>
        <dbReference type="ARBA" id="ARBA00023015"/>
    </source>
</evidence>
<dbReference type="Pfam" id="PF13377">
    <property type="entry name" value="Peripla_BP_3"/>
    <property type="match status" value="1"/>
</dbReference>
<dbReference type="PRINTS" id="PR00036">
    <property type="entry name" value="HTHLACI"/>
</dbReference>
<dbReference type="Gene3D" id="1.10.260.40">
    <property type="entry name" value="lambda repressor-like DNA-binding domains"/>
    <property type="match status" value="1"/>
</dbReference>
<dbReference type="KEGG" id="coh:EAV92_23940"/>
<accession>A0A3G3K4A6</accession>
<sequence length="347" mass="38073">MKTVSEFRTERCIGLNISDVARKAGVSKSTVSKVMNHYKGVSEETKQKVLAAVEGSTYTPNVFAKSLTTGKSNLIGLFMSDDLLESFITHIYWSEVVSGIREALVKEKYHVLMFAASPDEDFLKHATEYRVDGVIMLGDYPQPAIVQSLLDSGVPCIVFDRNLAGRRTGYVSSDDEGGAIMAVRHLLEEGRTKIAHISGPGWSYESAKRLETYKHTLAEAGLPVLPEYILEGEYSVDSGIAEGHRLLSLQNPPDAVFCAADTIAAGVIQAAKERQVKVPEQLMVVGYDDLPLCEYVNPTLTSIRQERRWMGKIAAEAVLEMIANPDSEPADHRTQVTLIPRGSTGKP</sequence>
<feature type="region of interest" description="Disordered" evidence="4">
    <location>
        <begin position="327"/>
        <end position="347"/>
    </location>
</feature>